<evidence type="ECO:0000313" key="3">
    <source>
        <dbReference type="Proteomes" id="UP000034894"/>
    </source>
</evidence>
<gene>
    <name evidence="2" type="ORF">UV73_C0005G0071</name>
</gene>
<organism evidence="2 3">
    <name type="scientific">Candidatus Gottesmanbacteria bacterium GW2011_GWA2_43_14</name>
    <dbReference type="NCBI Taxonomy" id="1618443"/>
    <lineage>
        <taxon>Bacteria</taxon>
        <taxon>Candidatus Gottesmaniibacteriota</taxon>
    </lineage>
</organism>
<dbReference type="Proteomes" id="UP000034894">
    <property type="component" value="Unassembled WGS sequence"/>
</dbReference>
<dbReference type="NCBIfam" id="TIGR04366">
    <property type="entry name" value="cupin_WbuC"/>
    <property type="match status" value="1"/>
</dbReference>
<evidence type="ECO:0000313" key="2">
    <source>
        <dbReference type="EMBL" id="KKS97794.1"/>
    </source>
</evidence>
<name>A0A0G1DJG5_9BACT</name>
<dbReference type="Pfam" id="PF19480">
    <property type="entry name" value="DUF6016"/>
    <property type="match status" value="1"/>
</dbReference>
<dbReference type="STRING" id="1618443.UV73_C0005G0071"/>
<accession>A0A0G1DJG5</accession>
<evidence type="ECO:0000259" key="1">
    <source>
        <dbReference type="Pfam" id="PF19480"/>
    </source>
</evidence>
<dbReference type="InterPro" id="IPR027565">
    <property type="entry name" value="Cupin_WbuC"/>
</dbReference>
<dbReference type="SUPFAM" id="SSF51182">
    <property type="entry name" value="RmlC-like cupins"/>
    <property type="match status" value="1"/>
</dbReference>
<protein>
    <recommendedName>
        <fullName evidence="1">Cupin fold metalloprotein WbuC cupin domain-containing protein</fullName>
    </recommendedName>
</protein>
<reference evidence="2 3" key="1">
    <citation type="journal article" date="2015" name="Nature">
        <title>rRNA introns, odd ribosomes, and small enigmatic genomes across a large radiation of phyla.</title>
        <authorList>
            <person name="Brown C.T."/>
            <person name="Hug L.A."/>
            <person name="Thomas B.C."/>
            <person name="Sharon I."/>
            <person name="Castelle C.J."/>
            <person name="Singh A."/>
            <person name="Wilkins M.J."/>
            <person name="Williams K.H."/>
            <person name="Banfield J.F."/>
        </authorList>
    </citation>
    <scope>NUCLEOTIDE SEQUENCE [LARGE SCALE GENOMIC DNA]</scope>
</reference>
<dbReference type="AlphaFoldDB" id="A0A0G1DJG5"/>
<dbReference type="InterPro" id="IPR046058">
    <property type="entry name" value="WbuC_cupin"/>
</dbReference>
<proteinExistence type="predicted"/>
<comment type="caution">
    <text evidence="2">The sequence shown here is derived from an EMBL/GenBank/DDBJ whole genome shotgun (WGS) entry which is preliminary data.</text>
</comment>
<feature type="domain" description="Cupin fold metalloprotein WbuC cupin" evidence="1">
    <location>
        <begin position="51"/>
        <end position="108"/>
    </location>
</feature>
<dbReference type="EMBL" id="LCFP01000005">
    <property type="protein sequence ID" value="KKS97794.1"/>
    <property type="molecule type" value="Genomic_DNA"/>
</dbReference>
<sequence>MIPFKSIKVNHDKLGRSLTYIAVAKNPLLSGVTIQEMLKLSQRKNNCDLRICLHRNTDEHLHQMIILHHKGIYRRPQKHIYRDEAYQIIAGRMVLFLFDAKGNVNNAEILAKNGNFICRIGRGFWHLTIPLTAYVIFQEIKSGKFNRSLDAVYPSWAPAGDNQAENKVYYQKLLKRVIKTG</sequence>
<dbReference type="InterPro" id="IPR011051">
    <property type="entry name" value="RmlC_Cupin_sf"/>
</dbReference>